<evidence type="ECO:0000313" key="1">
    <source>
        <dbReference type="EMBL" id="OSZ60667.1"/>
    </source>
</evidence>
<gene>
    <name evidence="1" type="ORF">OQI_09685</name>
</gene>
<sequence>MPLRLRLRLAALCETVLLSLVRLLLPAEGRHRATAPPPAPAPPHSPPRALEPVWLDTPLVRPYLLAREGRPVEVSA</sequence>
<comment type="caution">
    <text evidence="1">The sequence shown here is derived from an EMBL/GenBank/DDBJ whole genome shotgun (WGS) entry which is preliminary data.</text>
</comment>
<reference evidence="1 2" key="1">
    <citation type="submission" date="2016-12" db="EMBL/GenBank/DDBJ databases">
        <title>Genome Mining:The Detection of Biosynthetic Gene Clusters to Aid in the Expression of Curamycin A produced by Streptomyces sp. strain CZA14.</title>
        <authorList>
            <person name="Durrell K.A."/>
            <person name="Kirby B.M."/>
            <person name="Khan W."/>
            <person name="Mthethwa T."/>
            <person name="Le Roes-Hill M."/>
        </authorList>
    </citation>
    <scope>NUCLEOTIDE SEQUENCE [LARGE SCALE GENOMIC DNA]</scope>
    <source>
        <strain evidence="1 2">CZA14</strain>
    </source>
</reference>
<dbReference type="RefSeq" id="WP_086168929.1">
    <property type="nucleotide sequence ID" value="NZ_MRYD01000035.1"/>
</dbReference>
<protein>
    <submittedName>
        <fullName evidence="1">Uncharacterized protein</fullName>
    </submittedName>
</protein>
<proteinExistence type="predicted"/>
<accession>A0ABX3YLM3</accession>
<dbReference type="Proteomes" id="UP000194266">
    <property type="component" value="Unassembled WGS sequence"/>
</dbReference>
<name>A0ABX3YLM3_9ACTN</name>
<organism evidence="1 2">
    <name type="scientific">Streptomyces pharetrae CZA14</name>
    <dbReference type="NCBI Taxonomy" id="1144883"/>
    <lineage>
        <taxon>Bacteria</taxon>
        <taxon>Bacillati</taxon>
        <taxon>Actinomycetota</taxon>
        <taxon>Actinomycetes</taxon>
        <taxon>Kitasatosporales</taxon>
        <taxon>Streptomycetaceae</taxon>
        <taxon>Streptomyces</taxon>
    </lineage>
</organism>
<dbReference type="EMBL" id="MRYD01000035">
    <property type="protein sequence ID" value="OSZ60667.1"/>
    <property type="molecule type" value="Genomic_DNA"/>
</dbReference>
<evidence type="ECO:0000313" key="2">
    <source>
        <dbReference type="Proteomes" id="UP000194266"/>
    </source>
</evidence>
<keyword evidence="2" id="KW-1185">Reference proteome</keyword>